<name>A0ABZ0ZX31_9ACTN</name>
<evidence type="ECO:0000313" key="1">
    <source>
        <dbReference type="EMBL" id="WQQ28411.1"/>
    </source>
</evidence>
<keyword evidence="2" id="KW-1185">Reference proteome</keyword>
<sequence>MPSANKMTTPVSVDLPVLKGRYAELDGYTVGFESYPEDVDPAPLFAGLPEDRCQCTHWGVVQSGQVTFRWADHEETYGAGDAYHAPPGHLPLISGGTSLVEFSPTDGLEATMAVIEANLATAGDLS</sequence>
<dbReference type="InterPro" id="IPR011051">
    <property type="entry name" value="RmlC_Cupin_sf"/>
</dbReference>
<dbReference type="InterPro" id="IPR014710">
    <property type="entry name" value="RmlC-like_jellyroll"/>
</dbReference>
<protein>
    <submittedName>
        <fullName evidence="1">Cupin domain-containing protein</fullName>
    </submittedName>
</protein>
<proteinExistence type="predicted"/>
<dbReference type="Proteomes" id="UP001327225">
    <property type="component" value="Chromosome"/>
</dbReference>
<accession>A0ABZ0ZX31</accession>
<reference evidence="2" key="1">
    <citation type="submission" date="2023-12" db="EMBL/GenBank/DDBJ databases">
        <title>Novel species in genus Nocardioides.</title>
        <authorList>
            <person name="Zhou H."/>
        </authorList>
    </citation>
    <scope>NUCLEOTIDE SEQUENCE [LARGE SCALE GENOMIC DNA]</scope>
    <source>
        <strain evidence="2">HM61</strain>
    </source>
</reference>
<dbReference type="RefSeq" id="WP_322938478.1">
    <property type="nucleotide sequence ID" value="NZ_CP141059.1"/>
</dbReference>
<evidence type="ECO:0000313" key="2">
    <source>
        <dbReference type="Proteomes" id="UP001327225"/>
    </source>
</evidence>
<dbReference type="SUPFAM" id="SSF51182">
    <property type="entry name" value="RmlC-like cupins"/>
    <property type="match status" value="1"/>
</dbReference>
<dbReference type="Gene3D" id="2.60.120.10">
    <property type="entry name" value="Jelly Rolls"/>
    <property type="match status" value="1"/>
</dbReference>
<gene>
    <name evidence="1" type="ORF">SHK19_09300</name>
</gene>
<dbReference type="EMBL" id="CP141059">
    <property type="protein sequence ID" value="WQQ28411.1"/>
    <property type="molecule type" value="Genomic_DNA"/>
</dbReference>
<organism evidence="1 2">
    <name type="scientific">Nocardioides bizhenqiangii</name>
    <dbReference type="NCBI Taxonomy" id="3095076"/>
    <lineage>
        <taxon>Bacteria</taxon>
        <taxon>Bacillati</taxon>
        <taxon>Actinomycetota</taxon>
        <taxon>Actinomycetes</taxon>
        <taxon>Propionibacteriales</taxon>
        <taxon>Nocardioidaceae</taxon>
        <taxon>Nocardioides</taxon>
    </lineage>
</organism>